<evidence type="ECO:0000256" key="1">
    <source>
        <dbReference type="ARBA" id="ARBA00023016"/>
    </source>
</evidence>
<evidence type="ECO:0000313" key="5">
    <source>
        <dbReference type="EMBL" id="KAK9676911.1"/>
    </source>
</evidence>
<keyword evidence="1" id="KW-0346">Stress response</keyword>
<protein>
    <recommendedName>
        <fullName evidence="4">SHSP domain-containing protein</fullName>
    </recommendedName>
</protein>
<feature type="domain" description="SHSP" evidence="4">
    <location>
        <begin position="210"/>
        <end position="316"/>
    </location>
</feature>
<name>A0AAW1HKM8_SAPOF</name>
<gene>
    <name evidence="5" type="ORF">RND81_11G109200</name>
</gene>
<dbReference type="InterPro" id="IPR008978">
    <property type="entry name" value="HSP20-like_chaperone"/>
</dbReference>
<proteinExistence type="inferred from homology"/>
<keyword evidence="6" id="KW-1185">Reference proteome</keyword>
<dbReference type="Gene3D" id="2.60.40.790">
    <property type="match status" value="1"/>
</dbReference>
<dbReference type="Pfam" id="PF00011">
    <property type="entry name" value="HSP20"/>
    <property type="match status" value="1"/>
</dbReference>
<organism evidence="5 6">
    <name type="scientific">Saponaria officinalis</name>
    <name type="common">Common soapwort</name>
    <name type="synonym">Lychnis saponaria</name>
    <dbReference type="NCBI Taxonomy" id="3572"/>
    <lineage>
        <taxon>Eukaryota</taxon>
        <taxon>Viridiplantae</taxon>
        <taxon>Streptophyta</taxon>
        <taxon>Embryophyta</taxon>
        <taxon>Tracheophyta</taxon>
        <taxon>Spermatophyta</taxon>
        <taxon>Magnoliopsida</taxon>
        <taxon>eudicotyledons</taxon>
        <taxon>Gunneridae</taxon>
        <taxon>Pentapetalae</taxon>
        <taxon>Caryophyllales</taxon>
        <taxon>Caryophyllaceae</taxon>
        <taxon>Caryophylleae</taxon>
        <taxon>Saponaria</taxon>
    </lineage>
</organism>
<comment type="similarity">
    <text evidence="2 3">Belongs to the small heat shock protein (HSP20) family.</text>
</comment>
<evidence type="ECO:0000256" key="3">
    <source>
        <dbReference type="RuleBase" id="RU003616"/>
    </source>
</evidence>
<evidence type="ECO:0000313" key="6">
    <source>
        <dbReference type="Proteomes" id="UP001443914"/>
    </source>
</evidence>
<sequence>MVSQTARRRVNTISGHFGVGLLAEDVTAPTTNLLPLNCSGNLSTPFQRLDNRLHYGRQASASQGHFMRQAVTPSEQNCDSNVSTPFRRLDNRLLYGRQGSASQGYFMRQAVTPLEQGEPAQPDVSCRNNVTNQKSTASPTPPLFSRLGGTEPQFARPKAEFRCSNARVIEPDAQVDMSAASECPEFARPVERTSKMKKFNTKNPTISSQIHGIEWSPRINVVESKCSYVITVELPGVDIRDIRVEMDDKNLIVRGERTTKWQNAGGCSNDSFVTYHKREISQGQYRVVWPLPTCANKDSVFAEFVEGLLQITISKL</sequence>
<dbReference type="AlphaFoldDB" id="A0AAW1HKM8"/>
<dbReference type="PANTHER" id="PTHR11527">
    <property type="entry name" value="HEAT-SHOCK PROTEIN 20 FAMILY MEMBER"/>
    <property type="match status" value="1"/>
</dbReference>
<evidence type="ECO:0000256" key="2">
    <source>
        <dbReference type="PROSITE-ProRule" id="PRU00285"/>
    </source>
</evidence>
<dbReference type="EMBL" id="JBDFQZ010000011">
    <property type="protein sequence ID" value="KAK9676911.1"/>
    <property type="molecule type" value="Genomic_DNA"/>
</dbReference>
<dbReference type="InterPro" id="IPR002068">
    <property type="entry name" value="A-crystallin/Hsp20_dom"/>
</dbReference>
<dbReference type="InterPro" id="IPR031107">
    <property type="entry name" value="Small_HSP"/>
</dbReference>
<dbReference type="PROSITE" id="PS01031">
    <property type="entry name" value="SHSP"/>
    <property type="match status" value="1"/>
</dbReference>
<dbReference type="Proteomes" id="UP001443914">
    <property type="component" value="Unassembled WGS sequence"/>
</dbReference>
<comment type="caution">
    <text evidence="5">The sequence shown here is derived from an EMBL/GenBank/DDBJ whole genome shotgun (WGS) entry which is preliminary data.</text>
</comment>
<evidence type="ECO:0000259" key="4">
    <source>
        <dbReference type="PROSITE" id="PS01031"/>
    </source>
</evidence>
<dbReference type="CDD" id="cd06464">
    <property type="entry name" value="ACD_sHsps-like"/>
    <property type="match status" value="1"/>
</dbReference>
<accession>A0AAW1HKM8</accession>
<reference evidence="5" key="1">
    <citation type="submission" date="2024-03" db="EMBL/GenBank/DDBJ databases">
        <title>WGS assembly of Saponaria officinalis var. Norfolk2.</title>
        <authorList>
            <person name="Jenkins J."/>
            <person name="Shu S."/>
            <person name="Grimwood J."/>
            <person name="Barry K."/>
            <person name="Goodstein D."/>
            <person name="Schmutz J."/>
            <person name="Leebens-Mack J."/>
            <person name="Osbourn A."/>
        </authorList>
    </citation>
    <scope>NUCLEOTIDE SEQUENCE [LARGE SCALE GENOMIC DNA]</scope>
    <source>
        <strain evidence="5">JIC</strain>
    </source>
</reference>
<dbReference type="SUPFAM" id="SSF49764">
    <property type="entry name" value="HSP20-like chaperones"/>
    <property type="match status" value="1"/>
</dbReference>